<feature type="region of interest" description="Disordered" evidence="11">
    <location>
        <begin position="1"/>
        <end position="292"/>
    </location>
</feature>
<feature type="compositionally biased region" description="Pro residues" evidence="11">
    <location>
        <begin position="118"/>
        <end position="128"/>
    </location>
</feature>
<feature type="compositionally biased region" description="Polar residues" evidence="11">
    <location>
        <begin position="191"/>
        <end position="203"/>
    </location>
</feature>
<evidence type="ECO:0000256" key="4">
    <source>
        <dbReference type="ARBA" id="ARBA00022741"/>
    </source>
</evidence>
<feature type="compositionally biased region" description="Polar residues" evidence="11">
    <location>
        <begin position="61"/>
        <end position="87"/>
    </location>
</feature>
<feature type="compositionally biased region" description="Acidic residues" evidence="11">
    <location>
        <begin position="472"/>
        <end position="484"/>
    </location>
</feature>
<dbReference type="GO" id="GO:0003677">
    <property type="term" value="F:DNA binding"/>
    <property type="evidence" value="ECO:0007669"/>
    <property type="project" value="UniProtKB-KW"/>
</dbReference>
<organism evidence="14 15">
    <name type="scientific">Polychaeton citri CBS 116435</name>
    <dbReference type="NCBI Taxonomy" id="1314669"/>
    <lineage>
        <taxon>Eukaryota</taxon>
        <taxon>Fungi</taxon>
        <taxon>Dikarya</taxon>
        <taxon>Ascomycota</taxon>
        <taxon>Pezizomycotina</taxon>
        <taxon>Dothideomycetes</taxon>
        <taxon>Dothideomycetidae</taxon>
        <taxon>Capnodiales</taxon>
        <taxon>Capnodiaceae</taxon>
        <taxon>Polychaeton</taxon>
    </lineage>
</organism>
<evidence type="ECO:0000256" key="2">
    <source>
        <dbReference type="ARBA" id="ARBA00007025"/>
    </source>
</evidence>
<feature type="region of interest" description="Disordered" evidence="11">
    <location>
        <begin position="629"/>
        <end position="656"/>
    </location>
</feature>
<dbReference type="EC" id="3.6.4.12" evidence="3"/>
<dbReference type="SUPFAM" id="SSF52540">
    <property type="entry name" value="P-loop containing nucleoside triphosphate hydrolases"/>
    <property type="match status" value="2"/>
</dbReference>
<comment type="subcellular location">
    <subcellularLocation>
        <location evidence="1">Nucleus</location>
    </subcellularLocation>
</comment>
<dbReference type="AlphaFoldDB" id="A0A9P4Q5G6"/>
<feature type="compositionally biased region" description="Low complexity" evidence="11">
    <location>
        <begin position="407"/>
        <end position="424"/>
    </location>
</feature>
<dbReference type="OrthoDB" id="5857104at2759"/>
<accession>A0A9P4Q5G6</accession>
<dbReference type="Gene3D" id="3.40.50.10810">
    <property type="entry name" value="Tandem AAA-ATPase domain"/>
    <property type="match status" value="1"/>
</dbReference>
<feature type="domain" description="Helicase C-terminal" evidence="13">
    <location>
        <begin position="1037"/>
        <end position="1196"/>
    </location>
</feature>
<evidence type="ECO:0000256" key="6">
    <source>
        <dbReference type="ARBA" id="ARBA00022806"/>
    </source>
</evidence>
<feature type="compositionally biased region" description="Basic residues" evidence="11">
    <location>
        <begin position="439"/>
        <end position="451"/>
    </location>
</feature>
<feature type="compositionally biased region" description="Low complexity" evidence="11">
    <location>
        <begin position="93"/>
        <end position="102"/>
    </location>
</feature>
<proteinExistence type="inferred from homology"/>
<dbReference type="InterPro" id="IPR038718">
    <property type="entry name" value="SNF2-like_sf"/>
</dbReference>
<reference evidence="14" key="1">
    <citation type="journal article" date="2020" name="Stud. Mycol.">
        <title>101 Dothideomycetes genomes: a test case for predicting lifestyles and emergence of pathogens.</title>
        <authorList>
            <person name="Haridas S."/>
            <person name="Albert R."/>
            <person name="Binder M."/>
            <person name="Bloem J."/>
            <person name="Labutti K."/>
            <person name="Salamov A."/>
            <person name="Andreopoulos B."/>
            <person name="Baker S."/>
            <person name="Barry K."/>
            <person name="Bills G."/>
            <person name="Bluhm B."/>
            <person name="Cannon C."/>
            <person name="Castanera R."/>
            <person name="Culley D."/>
            <person name="Daum C."/>
            <person name="Ezra D."/>
            <person name="Gonzalez J."/>
            <person name="Henrissat B."/>
            <person name="Kuo A."/>
            <person name="Liang C."/>
            <person name="Lipzen A."/>
            <person name="Lutzoni F."/>
            <person name="Magnuson J."/>
            <person name="Mondo S."/>
            <person name="Nolan M."/>
            <person name="Ohm R."/>
            <person name="Pangilinan J."/>
            <person name="Park H.-J."/>
            <person name="Ramirez L."/>
            <person name="Alfaro M."/>
            <person name="Sun H."/>
            <person name="Tritt A."/>
            <person name="Yoshinaga Y."/>
            <person name="Zwiers L.-H."/>
            <person name="Turgeon B."/>
            <person name="Goodwin S."/>
            <person name="Spatafora J."/>
            <person name="Crous P."/>
            <person name="Grigoriev I."/>
        </authorList>
    </citation>
    <scope>NUCLEOTIDE SEQUENCE</scope>
    <source>
        <strain evidence="14">CBS 116435</strain>
    </source>
</reference>
<dbReference type="GO" id="GO:0016787">
    <property type="term" value="F:hydrolase activity"/>
    <property type="evidence" value="ECO:0007669"/>
    <property type="project" value="UniProtKB-KW"/>
</dbReference>
<dbReference type="GO" id="GO:0140658">
    <property type="term" value="F:ATP-dependent chromatin remodeler activity"/>
    <property type="evidence" value="ECO:0007669"/>
    <property type="project" value="UniProtKB-ARBA"/>
</dbReference>
<dbReference type="SMART" id="SM00490">
    <property type="entry name" value="HELICc"/>
    <property type="match status" value="1"/>
</dbReference>
<dbReference type="InterPro" id="IPR000330">
    <property type="entry name" value="SNF2_N"/>
</dbReference>
<keyword evidence="8" id="KW-0156">Chromatin regulator</keyword>
<dbReference type="GO" id="GO:0003678">
    <property type="term" value="F:DNA helicase activity"/>
    <property type="evidence" value="ECO:0007669"/>
    <property type="project" value="UniProtKB-EC"/>
</dbReference>
<dbReference type="PROSITE" id="PS51192">
    <property type="entry name" value="HELICASE_ATP_BIND_1"/>
    <property type="match status" value="1"/>
</dbReference>
<dbReference type="Proteomes" id="UP000799441">
    <property type="component" value="Unassembled WGS sequence"/>
</dbReference>
<evidence type="ECO:0000256" key="7">
    <source>
        <dbReference type="ARBA" id="ARBA00022840"/>
    </source>
</evidence>
<keyword evidence="5" id="KW-0378">Hydrolase</keyword>
<dbReference type="CDD" id="cd18793">
    <property type="entry name" value="SF2_C_SNF"/>
    <property type="match status" value="1"/>
</dbReference>
<protein>
    <recommendedName>
        <fullName evidence="3">DNA helicase</fullName>
        <ecNumber evidence="3">3.6.4.12</ecNumber>
    </recommendedName>
</protein>
<feature type="compositionally biased region" description="Polar residues" evidence="11">
    <location>
        <begin position="275"/>
        <end position="284"/>
    </location>
</feature>
<keyword evidence="9" id="KW-0238">DNA-binding</keyword>
<gene>
    <name evidence="14" type="ORF">K431DRAFT_103628</name>
</gene>
<dbReference type="Pfam" id="PF00271">
    <property type="entry name" value="Helicase_C"/>
    <property type="match status" value="1"/>
</dbReference>
<dbReference type="Gene3D" id="3.40.50.300">
    <property type="entry name" value="P-loop containing nucleotide triphosphate hydrolases"/>
    <property type="match status" value="1"/>
</dbReference>
<name>A0A9P4Q5G6_9PEZI</name>
<keyword evidence="15" id="KW-1185">Reference proteome</keyword>
<evidence type="ECO:0000259" key="12">
    <source>
        <dbReference type="PROSITE" id="PS51192"/>
    </source>
</evidence>
<dbReference type="FunFam" id="3.40.50.10810:FF:000014">
    <property type="entry name" value="SWI/SNF-related matrix-associated actin-dependent regulator of chromatin subfamily A containing DEAD/H box 1"/>
    <property type="match status" value="1"/>
</dbReference>
<feature type="compositionally biased region" description="Gly residues" evidence="11">
    <location>
        <begin position="226"/>
        <end position="235"/>
    </location>
</feature>
<evidence type="ECO:0000259" key="13">
    <source>
        <dbReference type="PROSITE" id="PS51194"/>
    </source>
</evidence>
<evidence type="ECO:0000256" key="5">
    <source>
        <dbReference type="ARBA" id="ARBA00022801"/>
    </source>
</evidence>
<evidence type="ECO:0000256" key="11">
    <source>
        <dbReference type="SAM" id="MobiDB-lite"/>
    </source>
</evidence>
<keyword evidence="4" id="KW-0547">Nucleotide-binding</keyword>
<dbReference type="InterPro" id="IPR001650">
    <property type="entry name" value="Helicase_C-like"/>
</dbReference>
<keyword evidence="10" id="KW-0539">Nucleus</keyword>
<dbReference type="PROSITE" id="PS51194">
    <property type="entry name" value="HELICASE_CTER"/>
    <property type="match status" value="1"/>
</dbReference>
<dbReference type="PANTHER" id="PTHR10799">
    <property type="entry name" value="SNF2/RAD54 HELICASE FAMILY"/>
    <property type="match status" value="1"/>
</dbReference>
<sequence length="1219" mass="134388">MVDSDPISESTPLKRRKLTHDGKAWDSGNDSGDDLFSEDYQQTVPTQSISAGLKRRALPPTQLNGSSLAYGSSYPRASSPFTTQPTQVLAPVTQPTQLLPTTSDSAQSSDVQVTRSSPPAPSSPPSQHPEPITRAPFSKPRSSLLGSAMAPPGTTFRRPQDARPRPVTTVLDEDSDEDPPIRADSSEEETQGASGNIRPTNFTKGGRGLDSSPNRIVESPKQAAVGGAGASGGGAFSSLMSSFGYTGSPQPPKNKPVDDLVSAYGNVTRRPRPPVQQTSPQRAQPVNAEDDYKTLDDVQDYIVRQKVARMMAVLPGQSVQKCVDALRERRGREDDAMDLLVSRSEPEVEKDELSLSVTKGVAKPVALAHGDRLSQPEFKRPSAKQQVKAPKMSIAEKYASSQAARRPSQPQSQFQSQSQPVQVVDLDEEEEEDGAVRAVPKRRLQQGRRPARSPSPPSPVVQRAGKKPIITIDDDDDDDDEEAGDSGLVSEGEEAVATETTFDGRLLKFFNECSTSDLADLCAQPADVVQLVIDQRPFSSLDDIRAITKATDTKTKSGKKSRARPIGDKIVDDCTEMMTGYEAVDDLVDKCEDIAKPIQDTLKSWGVGGAGDGELQLMNLDEAGHDSGIGTPASSCLSDDNEPSKKRAKHQFLRQPPNMSKDLEMKDYQLVGLNWLNLLWSKKLSCILADDMGLGKTCQVISFFAHLAMTNVDGVGLVVVPGSTIENWLREFGNFAPELKVVAYYGSQAERPALQAMINEEFDTINVIVTTYDMAVKPDDNRFLRKEVDPLICVYDEAHALRNPKSQRYSQLMRIPADFKILLTGTPLQNNLQELVAILAFIMPDLFRQKGDDLEYIFKHKATTKDADHAALLSAERITRARTMMTPFILRRKKQQVLWLPTKHSRVEFCDMTESQAAFYDDSRAEFAELLSSTHQLGSKASAKQSSNILMALRKAAIHPLLSRRLYTDKVLKKIQTALLKHEEFSGNPPDKVWAYLTGEHHQAIGGGDFGLHRFCEERSYLHKFMLKHEEWMDSGKVQKFAELVKNYATNGDRALVFSQFTSLMDILEAVLETLNIKFMRLDGSTRMDTRQDMIDQFMTDDSITIFMLSTKAGGAGINLACANKVIIFDSGFNPQDDIQAENRAHRVGQTREVEVVRLVSKDTIEEQIHALGESKLALDERVAGEGLADKDAEKEGEKMVQKMFATTLKQPDVDAGKK</sequence>
<dbReference type="EMBL" id="MU003805">
    <property type="protein sequence ID" value="KAF2719930.1"/>
    <property type="molecule type" value="Genomic_DNA"/>
</dbReference>
<dbReference type="InterPro" id="IPR014001">
    <property type="entry name" value="Helicase_ATP-bd"/>
</dbReference>
<dbReference type="SMART" id="SM00487">
    <property type="entry name" value="DEXDc"/>
    <property type="match status" value="1"/>
</dbReference>
<evidence type="ECO:0000256" key="3">
    <source>
        <dbReference type="ARBA" id="ARBA00012551"/>
    </source>
</evidence>
<evidence type="ECO:0000256" key="1">
    <source>
        <dbReference type="ARBA" id="ARBA00004123"/>
    </source>
</evidence>
<comment type="similarity">
    <text evidence="2">Belongs to the SNF2/RAD54 helicase family.</text>
</comment>
<evidence type="ECO:0000256" key="9">
    <source>
        <dbReference type="ARBA" id="ARBA00023125"/>
    </source>
</evidence>
<dbReference type="Pfam" id="PF00176">
    <property type="entry name" value="SNF2-rel_dom"/>
    <property type="match status" value="1"/>
</dbReference>
<evidence type="ECO:0000313" key="15">
    <source>
        <dbReference type="Proteomes" id="UP000799441"/>
    </source>
</evidence>
<dbReference type="GO" id="GO:0005634">
    <property type="term" value="C:nucleus"/>
    <property type="evidence" value="ECO:0007669"/>
    <property type="project" value="UniProtKB-SubCell"/>
</dbReference>
<feature type="compositionally biased region" description="Polar residues" evidence="11">
    <location>
        <begin position="39"/>
        <end position="50"/>
    </location>
</feature>
<keyword evidence="6" id="KW-0347">Helicase</keyword>
<keyword evidence="7" id="KW-0067">ATP-binding</keyword>
<dbReference type="GO" id="GO:0005524">
    <property type="term" value="F:ATP binding"/>
    <property type="evidence" value="ECO:0007669"/>
    <property type="project" value="UniProtKB-KW"/>
</dbReference>
<dbReference type="InterPro" id="IPR049730">
    <property type="entry name" value="SNF2/RAD54-like_C"/>
</dbReference>
<feature type="compositionally biased region" description="Basic and acidic residues" evidence="11">
    <location>
        <begin position="370"/>
        <end position="380"/>
    </location>
</feature>
<dbReference type="GO" id="GO:0005694">
    <property type="term" value="C:chromosome"/>
    <property type="evidence" value="ECO:0007669"/>
    <property type="project" value="UniProtKB-ARBA"/>
</dbReference>
<evidence type="ECO:0000313" key="14">
    <source>
        <dbReference type="EMBL" id="KAF2719930.1"/>
    </source>
</evidence>
<feature type="compositionally biased region" description="Polar residues" evidence="11">
    <location>
        <begin position="103"/>
        <end position="115"/>
    </location>
</feature>
<feature type="domain" description="Helicase ATP-binding" evidence="12">
    <location>
        <begin position="677"/>
        <end position="845"/>
    </location>
</feature>
<feature type="region of interest" description="Disordered" evidence="11">
    <location>
        <begin position="370"/>
        <end position="493"/>
    </location>
</feature>
<dbReference type="InterPro" id="IPR027417">
    <property type="entry name" value="P-loop_NTPase"/>
</dbReference>
<evidence type="ECO:0000256" key="10">
    <source>
        <dbReference type="ARBA" id="ARBA00023242"/>
    </source>
</evidence>
<comment type="caution">
    <text evidence="14">The sequence shown here is derived from an EMBL/GenBank/DDBJ whole genome shotgun (WGS) entry which is preliminary data.</text>
</comment>
<evidence type="ECO:0000256" key="8">
    <source>
        <dbReference type="ARBA" id="ARBA00022853"/>
    </source>
</evidence>